<dbReference type="InterPro" id="IPR025241">
    <property type="entry name" value="DUF4190"/>
</dbReference>
<sequence length="325" mass="34020">MTNPFSYDPLGRVPSGAPAEPVEEFPEPAGPAPGPRVNSFATLSLVYAFVFAPAGAVLGHLGLSQIRRTGQQGRQRALAGLTLSYLFIALSVVGLVVWATFGSTRSNRTAAPASATTAAPPPATVAPTDLARLLPGVADVRNLTRDNNLAVGQTWDHVGRRDRGGTIDRTECWGSIDPGSSDAYNVEAVFGYRASEFSDNRYPQNPLQVVAGVAAFRDPSAAQAQLADLLSGWHQCGGSDVKVTLPSAQAVTYSVGLPTDAGNGITTMEVATKGLVPRHFVRALAAKANVVIDLNLSYVPSSGSTTDRPQQAVAVADYILRKVPG</sequence>
<organism evidence="3 4">
    <name type="scientific">Mycobacterium conspicuum</name>
    <dbReference type="NCBI Taxonomy" id="44010"/>
    <lineage>
        <taxon>Bacteria</taxon>
        <taxon>Bacillati</taxon>
        <taxon>Actinomycetota</taxon>
        <taxon>Actinomycetes</taxon>
        <taxon>Mycobacteriales</taxon>
        <taxon>Mycobacteriaceae</taxon>
        <taxon>Mycobacterium</taxon>
    </lineage>
</organism>
<dbReference type="Pfam" id="PF14032">
    <property type="entry name" value="PknH_C"/>
    <property type="match status" value="1"/>
</dbReference>
<dbReference type="RefSeq" id="WP_085231968.1">
    <property type="nucleotide sequence ID" value="NZ_AP022613.1"/>
</dbReference>
<dbReference type="Proteomes" id="UP000467385">
    <property type="component" value="Chromosome"/>
</dbReference>
<reference evidence="3 4" key="1">
    <citation type="journal article" date="2019" name="Emerg. Microbes Infect.">
        <title>Comprehensive subspecies identification of 175 nontuberculous mycobacteria species based on 7547 genomic profiles.</title>
        <authorList>
            <person name="Matsumoto Y."/>
            <person name="Kinjo T."/>
            <person name="Motooka D."/>
            <person name="Nabeya D."/>
            <person name="Jung N."/>
            <person name="Uechi K."/>
            <person name="Horii T."/>
            <person name="Iida T."/>
            <person name="Fujita J."/>
            <person name="Nakamura S."/>
        </authorList>
    </citation>
    <scope>NUCLEOTIDE SEQUENCE [LARGE SCALE GENOMIC DNA]</scope>
    <source>
        <strain evidence="3 4">JCM 14738</strain>
    </source>
</reference>
<keyword evidence="4" id="KW-1185">Reference proteome</keyword>
<feature type="domain" description="DUF4190" evidence="1">
    <location>
        <begin position="44"/>
        <end position="93"/>
    </location>
</feature>
<feature type="domain" description="PknH-like extracellular" evidence="2">
    <location>
        <begin position="125"/>
        <end position="322"/>
    </location>
</feature>
<dbReference type="InterPro" id="IPR026954">
    <property type="entry name" value="PknH-like_Extracell"/>
</dbReference>
<evidence type="ECO:0000313" key="3">
    <source>
        <dbReference type="EMBL" id="BBZ37973.1"/>
    </source>
</evidence>
<accession>A0A1X1TJ65</accession>
<protein>
    <submittedName>
        <fullName evidence="3">Uncharacterized protein</fullName>
    </submittedName>
</protein>
<dbReference type="OrthoDB" id="4374883at2"/>
<evidence type="ECO:0000259" key="1">
    <source>
        <dbReference type="Pfam" id="PF13828"/>
    </source>
</evidence>
<dbReference type="Gene3D" id="3.40.1000.70">
    <property type="entry name" value="PknH-like extracellular domain"/>
    <property type="match status" value="1"/>
</dbReference>
<evidence type="ECO:0000313" key="4">
    <source>
        <dbReference type="Proteomes" id="UP000467385"/>
    </source>
</evidence>
<proteinExistence type="predicted"/>
<dbReference type="STRING" id="44010.AWC00_07165"/>
<name>A0A1X1TJ65_9MYCO</name>
<dbReference type="InterPro" id="IPR038232">
    <property type="entry name" value="PknH-like_Extracell_sf"/>
</dbReference>
<dbReference type="EMBL" id="AP022613">
    <property type="protein sequence ID" value="BBZ37973.1"/>
    <property type="molecule type" value="Genomic_DNA"/>
</dbReference>
<dbReference type="AlphaFoldDB" id="A0A1X1TJ65"/>
<evidence type="ECO:0000259" key="2">
    <source>
        <dbReference type="Pfam" id="PF14032"/>
    </source>
</evidence>
<gene>
    <name evidence="3" type="ORF">MCNS_10360</name>
</gene>
<dbReference type="Pfam" id="PF13828">
    <property type="entry name" value="DUF4190"/>
    <property type="match status" value="1"/>
</dbReference>